<dbReference type="MGI" id="MGI:1913322">
    <property type="gene designation" value="Sdhaf2"/>
</dbReference>
<dbReference type="Ensembl" id="ENSMUST00000235853.2">
    <property type="protein sequence ID" value="ENSMUSP00000158361.2"/>
    <property type="gene ID" value="ENSMUSG00000024668.9"/>
</dbReference>
<proteinExistence type="predicted"/>
<reference evidence="1 3" key="1">
    <citation type="journal article" date="2009" name="PLoS Biol.">
        <title>Lineage-specific biology revealed by a finished genome assembly of the mouse.</title>
        <authorList>
            <consortium name="Mouse Genome Sequencing Consortium"/>
            <person name="Church D.M."/>
            <person name="Goodstadt L."/>
            <person name="Hillier L.W."/>
            <person name="Zody M.C."/>
            <person name="Goldstein S."/>
            <person name="She X."/>
            <person name="Bult C.J."/>
            <person name="Agarwala R."/>
            <person name="Cherry J.L."/>
            <person name="DiCuccio M."/>
            <person name="Hlavina W."/>
            <person name="Kapustin Y."/>
            <person name="Meric P."/>
            <person name="Maglott D."/>
            <person name="Birtle Z."/>
            <person name="Marques A.C."/>
            <person name="Graves T."/>
            <person name="Zhou S."/>
            <person name="Teague B."/>
            <person name="Potamousis K."/>
            <person name="Churas C."/>
            <person name="Place M."/>
            <person name="Herschleb J."/>
            <person name="Runnheim R."/>
            <person name="Forrest D."/>
            <person name="Amos-Landgraf J."/>
            <person name="Schwartz D.C."/>
            <person name="Cheng Z."/>
            <person name="Lindblad-Toh K."/>
            <person name="Eichler E.E."/>
            <person name="Ponting C.P."/>
        </authorList>
    </citation>
    <scope>NUCLEOTIDE SEQUENCE [LARGE SCALE GENOMIC DNA]</scope>
    <source>
        <strain evidence="1 3">C57BL/6J</strain>
    </source>
</reference>
<name>A0A494BB88_MOUSE</name>
<gene>
    <name evidence="1 2" type="primary">Sdhaf2</name>
</gene>
<evidence type="ECO:0000313" key="2">
    <source>
        <dbReference type="MGI" id="MGI:1913322"/>
    </source>
</evidence>
<organism evidence="1 3">
    <name type="scientific">Mus musculus</name>
    <name type="common">Mouse</name>
    <dbReference type="NCBI Taxonomy" id="10090"/>
    <lineage>
        <taxon>Eukaryota</taxon>
        <taxon>Metazoa</taxon>
        <taxon>Chordata</taxon>
        <taxon>Craniata</taxon>
        <taxon>Vertebrata</taxon>
        <taxon>Euteleostomi</taxon>
        <taxon>Mammalia</taxon>
        <taxon>Eutheria</taxon>
        <taxon>Euarchontoglires</taxon>
        <taxon>Glires</taxon>
        <taxon>Rodentia</taxon>
        <taxon>Myomorpha</taxon>
        <taxon>Muroidea</taxon>
        <taxon>Muridae</taxon>
        <taxon>Murinae</taxon>
        <taxon>Mus</taxon>
        <taxon>Mus</taxon>
    </lineage>
</organism>
<reference evidence="1 3" key="2">
    <citation type="journal article" date="2011" name="PLoS Biol.">
        <title>Modernizing reference genome assemblies.</title>
        <authorList>
            <person name="Church D.M."/>
            <person name="Schneider V.A."/>
            <person name="Graves T."/>
            <person name="Auger K."/>
            <person name="Cunningham F."/>
            <person name="Bouk N."/>
            <person name="Chen H.C."/>
            <person name="Agarwala R."/>
            <person name="McLaren W.M."/>
            <person name="Ritchie G.R."/>
            <person name="Albracht D."/>
            <person name="Kremitzki M."/>
            <person name="Rock S."/>
            <person name="Kotkiewicz H."/>
            <person name="Kremitzki C."/>
            <person name="Wollam A."/>
            <person name="Trani L."/>
            <person name="Fulton L."/>
            <person name="Fulton R."/>
            <person name="Matthews L."/>
            <person name="Whitehead S."/>
            <person name="Chow W."/>
            <person name="Torrance J."/>
            <person name="Dunn M."/>
            <person name="Harden G."/>
            <person name="Threadgold G."/>
            <person name="Wood J."/>
            <person name="Collins J."/>
            <person name="Heath P."/>
            <person name="Griffiths G."/>
            <person name="Pelan S."/>
            <person name="Grafham D."/>
            <person name="Eichler E.E."/>
            <person name="Weinstock G."/>
            <person name="Mardis E.R."/>
            <person name="Wilson R.K."/>
            <person name="Howe K."/>
            <person name="Flicek P."/>
            <person name="Hubbard T."/>
        </authorList>
    </citation>
    <scope>NUCLEOTIDE SEQUENCE [LARGE SCALE GENOMIC DNA]</scope>
    <source>
        <strain evidence="1 3">C57BL/6J</strain>
    </source>
</reference>
<dbReference type="AlphaFoldDB" id="A0A494BB88"/>
<accession>A0A494BB88</accession>
<dbReference type="ExpressionAtlas" id="A0A494BB88">
    <property type="expression patterns" value="baseline and differential"/>
</dbReference>
<dbReference type="VEuPathDB" id="HostDB:ENSMUSG00000024668"/>
<protein>
    <submittedName>
        <fullName evidence="1">Succinate dehydrogenase complex assembly factor 2</fullName>
    </submittedName>
</protein>
<sequence>MAVVTLIPTLARVAVNTLLGERPHSEVKSTRWSSRGPGCVSV</sequence>
<dbReference type="Antibodypedia" id="51652">
    <property type="antibodies" value="57 antibodies from 24 providers"/>
</dbReference>
<reference evidence="1" key="4">
    <citation type="submission" date="2025-09" db="UniProtKB">
        <authorList>
            <consortium name="Ensembl"/>
        </authorList>
    </citation>
    <scope>IDENTIFICATION</scope>
    <source>
        <strain evidence="1">C57BL/6J</strain>
    </source>
</reference>
<evidence type="ECO:0000313" key="1">
    <source>
        <dbReference type="Ensembl" id="ENSMUSP00000158361.2"/>
    </source>
</evidence>
<dbReference type="Proteomes" id="UP000000589">
    <property type="component" value="Chromosome 19"/>
</dbReference>
<evidence type="ECO:0000313" key="3">
    <source>
        <dbReference type="Proteomes" id="UP000000589"/>
    </source>
</evidence>
<dbReference type="AGR" id="MGI:1913322"/>
<reference evidence="1" key="3">
    <citation type="submission" date="2025-08" db="UniProtKB">
        <authorList>
            <consortium name="Ensembl"/>
        </authorList>
    </citation>
    <scope>IDENTIFICATION</scope>
    <source>
        <strain evidence="1">C57BL/6J</strain>
    </source>
</reference>
<dbReference type="GeneTree" id="ENSGT00390000001149"/>
<keyword evidence="3" id="KW-1185">Reference proteome</keyword>
<dbReference type="Bgee" id="ENSMUSG00000024668">
    <property type="expression patterns" value="Expressed in otic placode and 261 other cell types or tissues"/>
</dbReference>